<dbReference type="Pfam" id="PF00046">
    <property type="entry name" value="Homeodomain"/>
    <property type="match status" value="1"/>
</dbReference>
<dbReference type="SMART" id="SM00389">
    <property type="entry name" value="HOX"/>
    <property type="match status" value="1"/>
</dbReference>
<keyword evidence="1 4" id="KW-0238">DNA-binding</keyword>
<feature type="region of interest" description="Disordered" evidence="6">
    <location>
        <begin position="236"/>
        <end position="266"/>
    </location>
</feature>
<organism evidence="8 9">
    <name type="scientific">Trichomonascus ciferrii</name>
    <dbReference type="NCBI Taxonomy" id="44093"/>
    <lineage>
        <taxon>Eukaryota</taxon>
        <taxon>Fungi</taxon>
        <taxon>Dikarya</taxon>
        <taxon>Ascomycota</taxon>
        <taxon>Saccharomycotina</taxon>
        <taxon>Dipodascomycetes</taxon>
        <taxon>Dipodascales</taxon>
        <taxon>Trichomonascaceae</taxon>
        <taxon>Trichomonascus</taxon>
        <taxon>Trichomonascus ciferrii complex</taxon>
    </lineage>
</organism>
<keyword evidence="3 4" id="KW-0539">Nucleus</keyword>
<dbReference type="PANTHER" id="PTHR24324:SF9">
    <property type="entry name" value="HOMEOBOX DOMAIN-CONTAINING PROTEIN"/>
    <property type="match status" value="1"/>
</dbReference>
<evidence type="ECO:0000256" key="6">
    <source>
        <dbReference type="SAM" id="MobiDB-lite"/>
    </source>
</evidence>
<keyword evidence="9" id="KW-1185">Reference proteome</keyword>
<feature type="DNA-binding region" description="Homeobox" evidence="4">
    <location>
        <begin position="110"/>
        <end position="169"/>
    </location>
</feature>
<dbReference type="InterPro" id="IPR001356">
    <property type="entry name" value="HD"/>
</dbReference>
<dbReference type="Proteomes" id="UP000761534">
    <property type="component" value="Unassembled WGS sequence"/>
</dbReference>
<dbReference type="InterPro" id="IPR009057">
    <property type="entry name" value="Homeodomain-like_sf"/>
</dbReference>
<dbReference type="InterPro" id="IPR051000">
    <property type="entry name" value="Homeobox_DNA-bind_prot"/>
</dbReference>
<dbReference type="VEuPathDB" id="FungiDB:TRICI_000348"/>
<comment type="subcellular location">
    <subcellularLocation>
        <location evidence="4 5">Nucleus</location>
    </subcellularLocation>
</comment>
<reference evidence="8" key="1">
    <citation type="journal article" date="2019" name="G3 (Bethesda)">
        <title>Genome Assemblies of Two Rare Opportunistic Yeast Pathogens: Diutina rugosa (syn. Candida rugosa) and Trichomonascus ciferrii (syn. Candida ciferrii).</title>
        <authorList>
            <person name="Mixao V."/>
            <person name="Saus E."/>
            <person name="Hansen A.P."/>
            <person name="Lass-Florl C."/>
            <person name="Gabaldon T."/>
        </authorList>
    </citation>
    <scope>NUCLEOTIDE SEQUENCE</scope>
    <source>
        <strain evidence="8">CBS 4856</strain>
    </source>
</reference>
<feature type="region of interest" description="Disordered" evidence="6">
    <location>
        <begin position="158"/>
        <end position="199"/>
    </location>
</feature>
<dbReference type="SUPFAM" id="SSF46689">
    <property type="entry name" value="Homeodomain-like"/>
    <property type="match status" value="1"/>
</dbReference>
<dbReference type="EMBL" id="SWFS01000032">
    <property type="protein sequence ID" value="KAA8917482.1"/>
    <property type="molecule type" value="Genomic_DNA"/>
</dbReference>
<dbReference type="PROSITE" id="PS50071">
    <property type="entry name" value="HOMEOBOX_2"/>
    <property type="match status" value="1"/>
</dbReference>
<feature type="domain" description="Homeobox" evidence="7">
    <location>
        <begin position="108"/>
        <end position="168"/>
    </location>
</feature>
<dbReference type="OrthoDB" id="6159439at2759"/>
<dbReference type="GO" id="GO:0000978">
    <property type="term" value="F:RNA polymerase II cis-regulatory region sequence-specific DNA binding"/>
    <property type="evidence" value="ECO:0007669"/>
    <property type="project" value="TreeGrafter"/>
</dbReference>
<evidence type="ECO:0000256" key="1">
    <source>
        <dbReference type="ARBA" id="ARBA00023125"/>
    </source>
</evidence>
<keyword evidence="2 4" id="KW-0371">Homeobox</keyword>
<accession>A0A642VDL9</accession>
<dbReference type="PROSITE" id="PS00027">
    <property type="entry name" value="HOMEOBOX_1"/>
    <property type="match status" value="1"/>
</dbReference>
<dbReference type="AlphaFoldDB" id="A0A642VDL9"/>
<evidence type="ECO:0000313" key="9">
    <source>
        <dbReference type="Proteomes" id="UP000761534"/>
    </source>
</evidence>
<feature type="compositionally biased region" description="Polar residues" evidence="6">
    <location>
        <begin position="239"/>
        <end position="254"/>
    </location>
</feature>
<dbReference type="Gene3D" id="1.10.10.60">
    <property type="entry name" value="Homeodomain-like"/>
    <property type="match status" value="1"/>
</dbReference>
<evidence type="ECO:0000256" key="3">
    <source>
        <dbReference type="ARBA" id="ARBA00023242"/>
    </source>
</evidence>
<protein>
    <recommendedName>
        <fullName evidence="7">Homeobox domain-containing protein</fullName>
    </recommendedName>
</protein>
<evidence type="ECO:0000256" key="5">
    <source>
        <dbReference type="RuleBase" id="RU000682"/>
    </source>
</evidence>
<dbReference type="GO" id="GO:0000981">
    <property type="term" value="F:DNA-binding transcription factor activity, RNA polymerase II-specific"/>
    <property type="evidence" value="ECO:0007669"/>
    <property type="project" value="InterPro"/>
</dbReference>
<feature type="compositionally biased region" description="Polar residues" evidence="6">
    <location>
        <begin position="170"/>
        <end position="181"/>
    </location>
</feature>
<dbReference type="GO" id="GO:0030154">
    <property type="term" value="P:cell differentiation"/>
    <property type="evidence" value="ECO:0007669"/>
    <property type="project" value="TreeGrafter"/>
</dbReference>
<dbReference type="InterPro" id="IPR017970">
    <property type="entry name" value="Homeobox_CS"/>
</dbReference>
<feature type="region of interest" description="Disordered" evidence="6">
    <location>
        <begin position="16"/>
        <end position="86"/>
    </location>
</feature>
<name>A0A642VDL9_9ASCO</name>
<proteinExistence type="predicted"/>
<feature type="compositionally biased region" description="Low complexity" evidence="6">
    <location>
        <begin position="182"/>
        <end position="199"/>
    </location>
</feature>
<comment type="caution">
    <text evidence="8">The sequence shown here is derived from an EMBL/GenBank/DDBJ whole genome shotgun (WGS) entry which is preliminary data.</text>
</comment>
<evidence type="ECO:0000313" key="8">
    <source>
        <dbReference type="EMBL" id="KAA8917482.1"/>
    </source>
</evidence>
<evidence type="ECO:0000259" key="7">
    <source>
        <dbReference type="PROSITE" id="PS50071"/>
    </source>
</evidence>
<dbReference type="CDD" id="cd00086">
    <property type="entry name" value="homeodomain"/>
    <property type="match status" value="1"/>
</dbReference>
<evidence type="ECO:0000256" key="2">
    <source>
        <dbReference type="ARBA" id="ARBA00023155"/>
    </source>
</evidence>
<evidence type="ECO:0000256" key="4">
    <source>
        <dbReference type="PROSITE-ProRule" id="PRU00108"/>
    </source>
</evidence>
<sequence>MVLEQLACTPLRVRQVDERASESESMMLTPRYTPEGASLRRREAGGVGASSGGEFKTPGPVSKTRSLHSAKRDENKGTPVSRSRSDYAFISHSPSTYPQAEPDIDNAQLARRKRRRTSAMELAVLEEEFSKNLKPNKEQRERISKRVGMTEKAVQIWFQNKRQSHRKQQLRGTQVSRSSSFPSARPKTPSATPAAATASSSSFRIYDDNFSRLKLSMSDDGKAQVVPMKRANLALSPVKGSTLNSRQPLSPKSPTKQRRQMADKEKECVSNLLSLRSGIWN</sequence>
<dbReference type="GO" id="GO:0005634">
    <property type="term" value="C:nucleus"/>
    <property type="evidence" value="ECO:0007669"/>
    <property type="project" value="UniProtKB-SubCell"/>
</dbReference>
<dbReference type="PANTHER" id="PTHR24324">
    <property type="entry name" value="HOMEOBOX PROTEIN HHEX"/>
    <property type="match status" value="1"/>
</dbReference>
<gene>
    <name evidence="8" type="ORF">TRICI_000348</name>
</gene>